<dbReference type="InterPro" id="IPR006195">
    <property type="entry name" value="aa-tRNA-synth_II"/>
</dbReference>
<dbReference type="PIRSF" id="PIRSF001549">
    <property type="entry name" value="His-tRNA_synth"/>
    <property type="match status" value="1"/>
</dbReference>
<keyword evidence="6" id="KW-0547">Nucleotide-binding</keyword>
<comment type="catalytic activity">
    <reaction evidence="10">
        <text>tRNA(His) + L-histidine + ATP = L-histidyl-tRNA(His) + AMP + diphosphate + H(+)</text>
        <dbReference type="Rhea" id="RHEA:17313"/>
        <dbReference type="Rhea" id="RHEA-COMP:9665"/>
        <dbReference type="Rhea" id="RHEA-COMP:9689"/>
        <dbReference type="ChEBI" id="CHEBI:15378"/>
        <dbReference type="ChEBI" id="CHEBI:30616"/>
        <dbReference type="ChEBI" id="CHEBI:33019"/>
        <dbReference type="ChEBI" id="CHEBI:57595"/>
        <dbReference type="ChEBI" id="CHEBI:78442"/>
        <dbReference type="ChEBI" id="CHEBI:78527"/>
        <dbReference type="ChEBI" id="CHEBI:456215"/>
        <dbReference type="EC" id="6.1.1.21"/>
    </reaction>
</comment>
<evidence type="ECO:0000256" key="1">
    <source>
        <dbReference type="ARBA" id="ARBA00008226"/>
    </source>
</evidence>
<dbReference type="InterPro" id="IPR045864">
    <property type="entry name" value="aa-tRNA-synth_II/BPL/LPL"/>
</dbReference>
<dbReference type="RefSeq" id="WP_310420757.1">
    <property type="nucleotide sequence ID" value="NZ_JAVDYC010000001.1"/>
</dbReference>
<dbReference type="NCBIfam" id="TIGR00442">
    <property type="entry name" value="hisS"/>
    <property type="match status" value="1"/>
</dbReference>
<feature type="binding site" evidence="12">
    <location>
        <position position="117"/>
    </location>
    <ligand>
        <name>L-histidine</name>
        <dbReference type="ChEBI" id="CHEBI:57595"/>
    </ligand>
</feature>
<dbReference type="Gene3D" id="3.40.50.800">
    <property type="entry name" value="Anticodon-binding domain"/>
    <property type="match status" value="1"/>
</dbReference>
<sequence>MSSRITPLSGFPEWLPSQRLIEQEILGRVQRTFELYGFAPLETRAVEPLDQLLRKGETSKEVYVLRRLQAGEGDDAATNDELGLHFDLTVPFARFVLENAGKLQFPFRRYQIQKVWRGERPQEGRYREFYQADIDIVDRDTLPAHYEAEIPLVIGDALGGLPIPPVRIQVNNRKVLEGFYRGLGIESTEDVLRQVDKLDKIGPAKVAEALTGQGLSAAQAEKVLALAEIQAPDSGFADRIKQLGITDPLLDEGIEELVRVVDTAVAEKPGLVVADLRIARGLDYYTGTVYETLLEGYERFGSISSGGRYDNLATSGRDVFPGVGISIGVTRLLAILFGRDALTASRAVPTCVLVAVNSEEERPRSVAAAAALRRNGIPTEVAPSAAKFGKQIRYAERRGIPFVWFPGERDSVKDIRSGEQTDADATTWAPPREDLRPIVTGAV</sequence>
<dbReference type="SUPFAM" id="SSF55681">
    <property type="entry name" value="Class II aaRS and biotin synthetases"/>
    <property type="match status" value="1"/>
</dbReference>
<evidence type="ECO:0000256" key="4">
    <source>
        <dbReference type="ARBA" id="ARBA00017399"/>
    </source>
</evidence>
<comment type="similarity">
    <text evidence="1">Belongs to the class-II aminoacyl-tRNA synthetase family.</text>
</comment>
<organism evidence="15 16">
    <name type="scientific">Catenuloplanes niger</name>
    <dbReference type="NCBI Taxonomy" id="587534"/>
    <lineage>
        <taxon>Bacteria</taxon>
        <taxon>Bacillati</taxon>
        <taxon>Actinomycetota</taxon>
        <taxon>Actinomycetes</taxon>
        <taxon>Micromonosporales</taxon>
        <taxon>Micromonosporaceae</taxon>
        <taxon>Catenuloplanes</taxon>
    </lineage>
</organism>
<evidence type="ECO:0000256" key="5">
    <source>
        <dbReference type="ARBA" id="ARBA00022490"/>
    </source>
</evidence>
<dbReference type="PANTHER" id="PTHR11476:SF7">
    <property type="entry name" value="HISTIDINE--TRNA LIGASE"/>
    <property type="match status" value="1"/>
</dbReference>
<feature type="binding site" evidence="12">
    <location>
        <begin position="87"/>
        <end position="89"/>
    </location>
    <ligand>
        <name>L-histidine</name>
        <dbReference type="ChEBI" id="CHEBI:57595"/>
    </ligand>
</feature>
<comment type="caution">
    <text evidence="15">The sequence shown here is derived from an EMBL/GenBank/DDBJ whole genome shotgun (WGS) entry which is preliminary data.</text>
</comment>
<dbReference type="InterPro" id="IPR015807">
    <property type="entry name" value="His-tRNA-ligase"/>
</dbReference>
<accession>A0AAE4CWP6</accession>
<dbReference type="EC" id="6.1.1.21" evidence="3 11"/>
<name>A0AAE4CWP6_9ACTN</name>
<feature type="binding site" evidence="12">
    <location>
        <position position="280"/>
    </location>
    <ligand>
        <name>L-histidine</name>
        <dbReference type="ChEBI" id="CHEBI:57595"/>
    </ligand>
</feature>
<evidence type="ECO:0000256" key="13">
    <source>
        <dbReference type="SAM" id="MobiDB-lite"/>
    </source>
</evidence>
<dbReference type="InterPro" id="IPR036621">
    <property type="entry name" value="Anticodon-bd_dom_sf"/>
</dbReference>
<dbReference type="Pfam" id="PF03129">
    <property type="entry name" value="HGTP_anticodon"/>
    <property type="match status" value="1"/>
</dbReference>
<gene>
    <name evidence="15" type="ORF">J2S44_006018</name>
</gene>
<dbReference type="GO" id="GO:0006427">
    <property type="term" value="P:histidyl-tRNA aminoacylation"/>
    <property type="evidence" value="ECO:0007669"/>
    <property type="project" value="UniProtKB-UniRule"/>
</dbReference>
<dbReference type="InterPro" id="IPR004154">
    <property type="entry name" value="Anticodon-bd"/>
</dbReference>
<dbReference type="PROSITE" id="PS50862">
    <property type="entry name" value="AA_TRNA_LIGASE_II"/>
    <property type="match status" value="1"/>
</dbReference>
<keyword evidence="5" id="KW-0963">Cytoplasm</keyword>
<dbReference type="GO" id="GO:0004821">
    <property type="term" value="F:histidine-tRNA ligase activity"/>
    <property type="evidence" value="ECO:0007669"/>
    <property type="project" value="UniProtKB-UniRule"/>
</dbReference>
<dbReference type="GO" id="GO:0005737">
    <property type="term" value="C:cytoplasm"/>
    <property type="evidence" value="ECO:0007669"/>
    <property type="project" value="UniProtKB-UniRule"/>
</dbReference>
<dbReference type="InterPro" id="IPR041715">
    <property type="entry name" value="HisRS-like_core"/>
</dbReference>
<evidence type="ECO:0000259" key="14">
    <source>
        <dbReference type="PROSITE" id="PS50862"/>
    </source>
</evidence>
<keyword evidence="7" id="KW-0067">ATP-binding</keyword>
<dbReference type="Proteomes" id="UP001183629">
    <property type="component" value="Unassembled WGS sequence"/>
</dbReference>
<keyword evidence="9" id="KW-0030">Aminoacyl-tRNA synthetase</keyword>
<feature type="region of interest" description="Disordered" evidence="13">
    <location>
        <begin position="414"/>
        <end position="434"/>
    </location>
</feature>
<dbReference type="GO" id="GO:0005524">
    <property type="term" value="F:ATP binding"/>
    <property type="evidence" value="ECO:0007669"/>
    <property type="project" value="UniProtKB-KW"/>
</dbReference>
<feature type="binding site" evidence="12">
    <location>
        <begin position="284"/>
        <end position="285"/>
    </location>
    <ligand>
        <name>L-histidine</name>
        <dbReference type="ChEBI" id="CHEBI:57595"/>
    </ligand>
</feature>
<keyword evidence="8" id="KW-0648">Protein biosynthesis</keyword>
<feature type="binding site" evidence="12">
    <location>
        <position position="131"/>
    </location>
    <ligand>
        <name>L-histidine</name>
        <dbReference type="ChEBI" id="CHEBI:57595"/>
    </ligand>
</feature>
<evidence type="ECO:0000256" key="2">
    <source>
        <dbReference type="ARBA" id="ARBA00011738"/>
    </source>
</evidence>
<keyword evidence="16" id="KW-1185">Reference proteome</keyword>
<feature type="domain" description="Aminoacyl-transfer RNA synthetases class-II family profile" evidence="14">
    <location>
        <begin position="21"/>
        <end position="349"/>
    </location>
</feature>
<dbReference type="SUPFAM" id="SSF52954">
    <property type="entry name" value="Class II aaRS ABD-related"/>
    <property type="match status" value="1"/>
</dbReference>
<comment type="subunit">
    <text evidence="2">Homodimer.</text>
</comment>
<evidence type="ECO:0000256" key="9">
    <source>
        <dbReference type="ARBA" id="ARBA00023146"/>
    </source>
</evidence>
<evidence type="ECO:0000256" key="10">
    <source>
        <dbReference type="ARBA" id="ARBA00047639"/>
    </source>
</evidence>
<keyword evidence="15" id="KW-0436">Ligase</keyword>
<dbReference type="Pfam" id="PF13393">
    <property type="entry name" value="tRNA-synt_His"/>
    <property type="match status" value="1"/>
</dbReference>
<reference evidence="15 16" key="1">
    <citation type="submission" date="2023-07" db="EMBL/GenBank/DDBJ databases">
        <title>Sequencing the genomes of 1000 actinobacteria strains.</title>
        <authorList>
            <person name="Klenk H.-P."/>
        </authorList>
    </citation>
    <scope>NUCLEOTIDE SEQUENCE [LARGE SCALE GENOMIC DNA]</scope>
    <source>
        <strain evidence="15 16">DSM 44711</strain>
    </source>
</reference>
<dbReference type="InterPro" id="IPR004516">
    <property type="entry name" value="HisRS/HisZ"/>
</dbReference>
<evidence type="ECO:0000256" key="3">
    <source>
        <dbReference type="ARBA" id="ARBA00012815"/>
    </source>
</evidence>
<evidence type="ECO:0000256" key="11">
    <source>
        <dbReference type="NCBIfam" id="TIGR00442"/>
    </source>
</evidence>
<dbReference type="PANTHER" id="PTHR11476">
    <property type="entry name" value="HISTIDYL-TRNA SYNTHETASE"/>
    <property type="match status" value="1"/>
</dbReference>
<protein>
    <recommendedName>
        <fullName evidence="4 11">Histidine--tRNA ligase</fullName>
        <ecNumber evidence="3 11">6.1.1.21</ecNumber>
    </recommendedName>
</protein>
<dbReference type="EMBL" id="JAVDYC010000001">
    <property type="protein sequence ID" value="MDR7325768.1"/>
    <property type="molecule type" value="Genomic_DNA"/>
</dbReference>
<proteinExistence type="inferred from homology"/>
<feature type="binding site" evidence="12">
    <location>
        <position position="135"/>
    </location>
    <ligand>
        <name>L-histidine</name>
        <dbReference type="ChEBI" id="CHEBI:57595"/>
    </ligand>
</feature>
<evidence type="ECO:0000313" key="16">
    <source>
        <dbReference type="Proteomes" id="UP001183629"/>
    </source>
</evidence>
<evidence type="ECO:0000313" key="15">
    <source>
        <dbReference type="EMBL" id="MDR7325768.1"/>
    </source>
</evidence>
<dbReference type="AlphaFoldDB" id="A0AAE4CWP6"/>
<evidence type="ECO:0000256" key="12">
    <source>
        <dbReference type="PIRSR" id="PIRSR001549-1"/>
    </source>
</evidence>
<dbReference type="CDD" id="cd00773">
    <property type="entry name" value="HisRS-like_core"/>
    <property type="match status" value="1"/>
</dbReference>
<evidence type="ECO:0000256" key="6">
    <source>
        <dbReference type="ARBA" id="ARBA00022741"/>
    </source>
</evidence>
<evidence type="ECO:0000256" key="7">
    <source>
        <dbReference type="ARBA" id="ARBA00022840"/>
    </source>
</evidence>
<evidence type="ECO:0000256" key="8">
    <source>
        <dbReference type="ARBA" id="ARBA00022917"/>
    </source>
</evidence>
<dbReference type="Gene3D" id="3.30.930.10">
    <property type="entry name" value="Bira Bifunctional Protein, Domain 2"/>
    <property type="match status" value="1"/>
</dbReference>